<protein>
    <submittedName>
        <fullName evidence="1">Uncharacterized protein</fullName>
    </submittedName>
</protein>
<keyword evidence="2" id="KW-1185">Reference proteome</keyword>
<dbReference type="Proteomes" id="UP000276133">
    <property type="component" value="Unassembled WGS sequence"/>
</dbReference>
<comment type="caution">
    <text evidence="1">The sequence shown here is derived from an EMBL/GenBank/DDBJ whole genome shotgun (WGS) entry which is preliminary data.</text>
</comment>
<evidence type="ECO:0000313" key="1">
    <source>
        <dbReference type="EMBL" id="RNA17238.1"/>
    </source>
</evidence>
<proteinExistence type="predicted"/>
<accession>A0A3M7R1U2</accession>
<evidence type="ECO:0000313" key="2">
    <source>
        <dbReference type="Proteomes" id="UP000276133"/>
    </source>
</evidence>
<organism evidence="1 2">
    <name type="scientific">Brachionus plicatilis</name>
    <name type="common">Marine rotifer</name>
    <name type="synonym">Brachionus muelleri</name>
    <dbReference type="NCBI Taxonomy" id="10195"/>
    <lineage>
        <taxon>Eukaryota</taxon>
        <taxon>Metazoa</taxon>
        <taxon>Spiralia</taxon>
        <taxon>Gnathifera</taxon>
        <taxon>Rotifera</taxon>
        <taxon>Eurotatoria</taxon>
        <taxon>Monogononta</taxon>
        <taxon>Pseudotrocha</taxon>
        <taxon>Ploima</taxon>
        <taxon>Brachionidae</taxon>
        <taxon>Brachionus</taxon>
    </lineage>
</organism>
<name>A0A3M7R1U2_BRAPC</name>
<gene>
    <name evidence="1" type="ORF">BpHYR1_052831</name>
</gene>
<dbReference type="AlphaFoldDB" id="A0A3M7R1U2"/>
<dbReference type="EMBL" id="REGN01004495">
    <property type="protein sequence ID" value="RNA17238.1"/>
    <property type="molecule type" value="Genomic_DNA"/>
</dbReference>
<sequence length="90" mass="10484">MKKNAFRVLILIMEYKLLSNKSIIDNYQEITIPNVLSESQMLDFCFTTDFLRCKILTVGTITKTSVGKRLKNTYTVALSYFHMIKNVRII</sequence>
<reference evidence="1 2" key="1">
    <citation type="journal article" date="2018" name="Sci. Rep.">
        <title>Genomic signatures of local adaptation to the degree of environmental predictability in rotifers.</title>
        <authorList>
            <person name="Franch-Gras L."/>
            <person name="Hahn C."/>
            <person name="Garcia-Roger E.M."/>
            <person name="Carmona M.J."/>
            <person name="Serra M."/>
            <person name="Gomez A."/>
        </authorList>
    </citation>
    <scope>NUCLEOTIDE SEQUENCE [LARGE SCALE GENOMIC DNA]</scope>
    <source>
        <strain evidence="1">HYR1</strain>
    </source>
</reference>